<evidence type="ECO:0000313" key="2">
    <source>
        <dbReference type="Proteomes" id="UP001054945"/>
    </source>
</evidence>
<dbReference type="AlphaFoldDB" id="A0AAV4XP70"/>
<keyword evidence="2" id="KW-1185">Reference proteome</keyword>
<accession>A0AAV4XP70</accession>
<sequence>MVTLKGCFWPLLKRGRFIGEDGSAFVQKPSLPRGPERFIALWLECGFCSAPEKEIERVEMRRNATARDDYTFRGDGMAVSAFPNFPFGLAVSAVICLM</sequence>
<proteinExistence type="predicted"/>
<name>A0AAV4XP70_CAEEX</name>
<comment type="caution">
    <text evidence="1">The sequence shown here is derived from an EMBL/GenBank/DDBJ whole genome shotgun (WGS) entry which is preliminary data.</text>
</comment>
<evidence type="ECO:0000313" key="1">
    <source>
        <dbReference type="EMBL" id="GIY96128.1"/>
    </source>
</evidence>
<dbReference type="Proteomes" id="UP001054945">
    <property type="component" value="Unassembled WGS sequence"/>
</dbReference>
<gene>
    <name evidence="1" type="ORF">CEXT_162841</name>
</gene>
<dbReference type="EMBL" id="BPLR01000623">
    <property type="protein sequence ID" value="GIY96128.1"/>
    <property type="molecule type" value="Genomic_DNA"/>
</dbReference>
<protein>
    <submittedName>
        <fullName evidence="1">Uncharacterized protein</fullName>
    </submittedName>
</protein>
<reference evidence="1 2" key="1">
    <citation type="submission" date="2021-06" db="EMBL/GenBank/DDBJ databases">
        <title>Caerostris extrusa draft genome.</title>
        <authorList>
            <person name="Kono N."/>
            <person name="Arakawa K."/>
        </authorList>
    </citation>
    <scope>NUCLEOTIDE SEQUENCE [LARGE SCALE GENOMIC DNA]</scope>
</reference>
<organism evidence="1 2">
    <name type="scientific">Caerostris extrusa</name>
    <name type="common">Bark spider</name>
    <name type="synonym">Caerostris bankana</name>
    <dbReference type="NCBI Taxonomy" id="172846"/>
    <lineage>
        <taxon>Eukaryota</taxon>
        <taxon>Metazoa</taxon>
        <taxon>Ecdysozoa</taxon>
        <taxon>Arthropoda</taxon>
        <taxon>Chelicerata</taxon>
        <taxon>Arachnida</taxon>
        <taxon>Araneae</taxon>
        <taxon>Araneomorphae</taxon>
        <taxon>Entelegynae</taxon>
        <taxon>Araneoidea</taxon>
        <taxon>Araneidae</taxon>
        <taxon>Caerostris</taxon>
    </lineage>
</organism>